<protein>
    <submittedName>
        <fullName evidence="2">Uncharacterized protein</fullName>
    </submittedName>
</protein>
<gene>
    <name evidence="2" type="ORF">PC9H_008742</name>
</gene>
<feature type="region of interest" description="Disordered" evidence="1">
    <location>
        <begin position="232"/>
        <end position="314"/>
    </location>
</feature>
<evidence type="ECO:0000313" key="3">
    <source>
        <dbReference type="Proteomes" id="UP000623687"/>
    </source>
</evidence>
<dbReference type="AlphaFoldDB" id="A0A8H7DPB3"/>
<accession>A0A8H7DPB3</accession>
<dbReference type="EMBL" id="JACETU010000006">
    <property type="protein sequence ID" value="KAF7426374.1"/>
    <property type="molecule type" value="Genomic_DNA"/>
</dbReference>
<proteinExistence type="predicted"/>
<sequence>MAHFVPVSETRLPPSASEERAYFSTSAANWDGVPSRTYHHRHNEWPLQSHTIPWDTRLQNDSRARQIPALSRDYLSSSQTSYYETASSVQDTGSIHQPTPSPPMASKDWIRHDKSPEASSEDVDPPASSPVKEEADGGADPFIMELDCIGEASGMDATPTTCPASFTPEDFSQVTIVPTRGNFPKEMKKLMITLRINSFAIHNGVDRGVIPPWMPDPGPLEEEPRVFQFQIDTGSGGDEEEHNTLEMPDDPELRAFSPDFEIEEDEEAGRWASDVVTSSATPNPPVPSSPTSSWGTNRSQYDRRSSSSASSLAIPTQHVAQPQPPILQTPYHVYSPRVVAPSYTPQNDAPYNHHFNSTRTRSPYPHQSQSQLHSHSHPQPQYPHITPTFGPYIHANEPYIRQTRMPSSAAIQPPQWTHGFSPNPPRFGGHASFPNTNTHYNIGMMS</sequence>
<dbReference type="VEuPathDB" id="FungiDB:PC9H_008742"/>
<organism evidence="2 3">
    <name type="scientific">Pleurotus ostreatus</name>
    <name type="common">Oyster mushroom</name>
    <name type="synonym">White-rot fungus</name>
    <dbReference type="NCBI Taxonomy" id="5322"/>
    <lineage>
        <taxon>Eukaryota</taxon>
        <taxon>Fungi</taxon>
        <taxon>Dikarya</taxon>
        <taxon>Basidiomycota</taxon>
        <taxon>Agaricomycotina</taxon>
        <taxon>Agaricomycetes</taxon>
        <taxon>Agaricomycetidae</taxon>
        <taxon>Agaricales</taxon>
        <taxon>Pleurotineae</taxon>
        <taxon>Pleurotaceae</taxon>
        <taxon>Pleurotus</taxon>
    </lineage>
</organism>
<feature type="compositionally biased region" description="Low complexity" evidence="1">
    <location>
        <begin position="362"/>
        <end position="384"/>
    </location>
</feature>
<feature type="region of interest" description="Disordered" evidence="1">
    <location>
        <begin position="85"/>
        <end position="139"/>
    </location>
</feature>
<evidence type="ECO:0000313" key="2">
    <source>
        <dbReference type="EMBL" id="KAF7426374.1"/>
    </source>
</evidence>
<dbReference type="GeneID" id="59378560"/>
<feature type="compositionally biased region" description="Polar residues" evidence="1">
    <location>
        <begin position="85"/>
        <end position="98"/>
    </location>
</feature>
<evidence type="ECO:0000256" key="1">
    <source>
        <dbReference type="SAM" id="MobiDB-lite"/>
    </source>
</evidence>
<dbReference type="RefSeq" id="XP_036629678.1">
    <property type="nucleotide sequence ID" value="XM_036778250.1"/>
</dbReference>
<feature type="region of interest" description="Disordered" evidence="1">
    <location>
        <begin position="340"/>
        <end position="387"/>
    </location>
</feature>
<comment type="caution">
    <text evidence="2">The sequence shown here is derived from an EMBL/GenBank/DDBJ whole genome shotgun (WGS) entry which is preliminary data.</text>
</comment>
<reference evidence="2" key="1">
    <citation type="submission" date="2019-07" db="EMBL/GenBank/DDBJ databases">
        <authorList>
            <person name="Palmer J.M."/>
        </authorList>
    </citation>
    <scope>NUCLEOTIDE SEQUENCE</scope>
    <source>
        <strain evidence="2">PC9</strain>
    </source>
</reference>
<keyword evidence="3" id="KW-1185">Reference proteome</keyword>
<dbReference type="Proteomes" id="UP000623687">
    <property type="component" value="Unassembled WGS sequence"/>
</dbReference>
<feature type="compositionally biased region" description="Polar residues" evidence="1">
    <location>
        <begin position="343"/>
        <end position="361"/>
    </location>
</feature>
<dbReference type="OrthoDB" id="3270670at2759"/>
<name>A0A8H7DPB3_PLEOS</name>